<evidence type="ECO:0000313" key="2">
    <source>
        <dbReference type="EMBL" id="MCP3422337.1"/>
    </source>
</evidence>
<evidence type="ECO:0000313" key="3">
    <source>
        <dbReference type="Proteomes" id="UP001204524"/>
    </source>
</evidence>
<dbReference type="Proteomes" id="UP001204524">
    <property type="component" value="Unassembled WGS sequence"/>
</dbReference>
<accession>A0ABT1KXH3</accession>
<comment type="caution">
    <text evidence="2">The sequence shown here is derived from an EMBL/GenBank/DDBJ whole genome shotgun (WGS) entry which is preliminary data.</text>
</comment>
<dbReference type="PROSITE" id="PS51318">
    <property type="entry name" value="TAT"/>
    <property type="match status" value="1"/>
</dbReference>
<dbReference type="InterPro" id="IPR006311">
    <property type="entry name" value="TAT_signal"/>
</dbReference>
<reference evidence="2 3" key="1">
    <citation type="submission" date="2022-06" db="EMBL/GenBank/DDBJ databases">
        <authorList>
            <person name="So Y."/>
        </authorList>
    </citation>
    <scope>NUCLEOTIDE SEQUENCE [LARGE SCALE GENOMIC DNA]</scope>
    <source>
        <strain evidence="2 3">STR3</strain>
    </source>
</reference>
<keyword evidence="3" id="KW-1185">Reference proteome</keyword>
<dbReference type="EMBL" id="JANARS010000004">
    <property type="protein sequence ID" value="MCP3422337.1"/>
    <property type="molecule type" value="Genomic_DNA"/>
</dbReference>
<sequence length="347" mass="36394">MRTITERAAVRAAAAGTLLAAGAGCGSLPSGDAPARAEPTVQETSQGTGEPEAEGAPDTDLPVAVGLDLFVGGAQVPGRWFTAEGRGTHWVALRDDRTWWWGFDDEPQPIDGRIDQSVVISPGGGYTAHVEAEPGDRWRLVGADTEFAGEGFGAVDLPRGPIDPPPRAVAVTDDGLVVAGGPDFQWLWRPLVDNAVVDLADTAPGQVVLRGTDAGLIVNAGTTYGQTDETSGAPYLARLAPDGTLTRLGPVPTHDVLEAGEQWLAYVPPGSIGGEAWTTTDLHVQRRDGSGSDVIDAPDGWRFAVPGFRWETADQLLAQLVSPDESTQALARCRPDTRACEVIHTAG</sequence>
<protein>
    <submittedName>
        <fullName evidence="2">Uncharacterized protein</fullName>
    </submittedName>
</protein>
<evidence type="ECO:0000256" key="1">
    <source>
        <dbReference type="SAM" id="MobiDB-lite"/>
    </source>
</evidence>
<organism evidence="2 3">
    <name type="scientific">Nocardioides pinisoli</name>
    <dbReference type="NCBI Taxonomy" id="2950279"/>
    <lineage>
        <taxon>Bacteria</taxon>
        <taxon>Bacillati</taxon>
        <taxon>Actinomycetota</taxon>
        <taxon>Actinomycetes</taxon>
        <taxon>Propionibacteriales</taxon>
        <taxon>Nocardioidaceae</taxon>
        <taxon>Nocardioides</taxon>
    </lineage>
</organism>
<gene>
    <name evidence="2" type="ORF">NCI01_11065</name>
</gene>
<dbReference type="PROSITE" id="PS51257">
    <property type="entry name" value="PROKAR_LIPOPROTEIN"/>
    <property type="match status" value="1"/>
</dbReference>
<feature type="region of interest" description="Disordered" evidence="1">
    <location>
        <begin position="30"/>
        <end position="58"/>
    </location>
</feature>
<proteinExistence type="predicted"/>
<dbReference type="RefSeq" id="WP_254181534.1">
    <property type="nucleotide sequence ID" value="NZ_JANARS010000004.1"/>
</dbReference>
<name>A0ABT1KXH3_9ACTN</name>